<comment type="function">
    <text evidence="11">Involved in protein export. Participates in an early event of protein translocation.</text>
</comment>
<proteinExistence type="inferred from homology"/>
<keyword evidence="6 11" id="KW-0812">Transmembrane</keyword>
<keyword evidence="7 11" id="KW-0653">Protein transport</keyword>
<dbReference type="PANTHER" id="PTHR34182">
    <property type="entry name" value="PROTEIN-EXPORT MEMBRANE PROTEIN SECG"/>
    <property type="match status" value="1"/>
</dbReference>
<evidence type="ECO:0000256" key="5">
    <source>
        <dbReference type="ARBA" id="ARBA00022475"/>
    </source>
</evidence>
<evidence type="ECO:0000256" key="1">
    <source>
        <dbReference type="ARBA" id="ARBA00004651"/>
    </source>
</evidence>
<evidence type="ECO:0000256" key="4">
    <source>
        <dbReference type="ARBA" id="ARBA00022448"/>
    </source>
</evidence>
<keyword evidence="4 11" id="KW-0813">Transport</keyword>
<evidence type="ECO:0000313" key="13">
    <source>
        <dbReference type="EMBL" id="THU05308.1"/>
    </source>
</evidence>
<dbReference type="EMBL" id="STFG01000001">
    <property type="protein sequence ID" value="THU05308.1"/>
    <property type="molecule type" value="Genomic_DNA"/>
</dbReference>
<feature type="region of interest" description="Disordered" evidence="12">
    <location>
        <begin position="82"/>
        <end position="162"/>
    </location>
</feature>
<evidence type="ECO:0000256" key="9">
    <source>
        <dbReference type="ARBA" id="ARBA00023010"/>
    </source>
</evidence>
<dbReference type="OrthoDB" id="8566211at2"/>
<comment type="caution">
    <text evidence="11">Lacks conserved residue(s) required for the propagation of feature annotation.</text>
</comment>
<dbReference type="RefSeq" id="WP_136572019.1">
    <property type="nucleotide sequence ID" value="NZ_STFG01000001.1"/>
</dbReference>
<dbReference type="GO" id="GO:0005886">
    <property type="term" value="C:plasma membrane"/>
    <property type="evidence" value="ECO:0007669"/>
    <property type="project" value="UniProtKB-SubCell"/>
</dbReference>
<sequence length="162" mass="15518">MSMSMTVVLVVQILAALTMAGLILVQHGKGADMGASLGAGSSGSLFGASGSANFLSRMTAVSATVFFAATLVLTFMASSGMQRTNNSDGGTSVLENATLPVPAETGAASEIPGAGSTVIPSSVAPASTGSATVDSIPAASAPAASSEAASQQESASSGTSAN</sequence>
<keyword evidence="9 11" id="KW-0811">Translocation</keyword>
<keyword evidence="5 11" id="KW-1003">Cell membrane</keyword>
<evidence type="ECO:0000256" key="7">
    <source>
        <dbReference type="ARBA" id="ARBA00022927"/>
    </source>
</evidence>
<dbReference type="GO" id="GO:0015450">
    <property type="term" value="F:protein-transporting ATPase activity"/>
    <property type="evidence" value="ECO:0007669"/>
    <property type="project" value="UniProtKB-UniRule"/>
</dbReference>
<feature type="compositionally biased region" description="Low complexity" evidence="12">
    <location>
        <begin position="137"/>
        <end position="162"/>
    </location>
</feature>
<feature type="compositionally biased region" description="Polar residues" evidence="12">
    <location>
        <begin position="82"/>
        <end position="95"/>
    </location>
</feature>
<reference evidence="13 14" key="1">
    <citation type="journal article" date="2015" name="Antonie Van Leeuwenhoek">
        <title>Lampropedia puyangensis sp. nov., isolated from symptomatic bark of Populus ? euramericana canker and emended description of Lampropedia hyalina (Ehrenberg 1832) Lee et al. 2004.</title>
        <authorList>
            <person name="Li Y."/>
            <person name="Wang T."/>
            <person name="Piao C.G."/>
            <person name="Wang L.F."/>
            <person name="Tian G.Z."/>
            <person name="Zhu T.H."/>
            <person name="Guo M.W."/>
        </authorList>
    </citation>
    <scope>NUCLEOTIDE SEQUENCE [LARGE SCALE GENOMIC DNA]</scope>
    <source>
        <strain evidence="13 14">2-bin</strain>
    </source>
</reference>
<dbReference type="Proteomes" id="UP000308917">
    <property type="component" value="Unassembled WGS sequence"/>
</dbReference>
<comment type="subcellular location">
    <subcellularLocation>
        <location evidence="1 11">Cell membrane</location>
        <topology evidence="1 11">Multi-pass membrane protein</topology>
    </subcellularLocation>
</comment>
<comment type="caution">
    <text evidence="13">The sequence shown here is derived from an EMBL/GenBank/DDBJ whole genome shotgun (WGS) entry which is preliminary data.</text>
</comment>
<feature type="compositionally biased region" description="Polar residues" evidence="12">
    <location>
        <begin position="118"/>
        <end position="133"/>
    </location>
</feature>
<dbReference type="InterPro" id="IPR004692">
    <property type="entry name" value="SecG"/>
</dbReference>
<evidence type="ECO:0000256" key="11">
    <source>
        <dbReference type="RuleBase" id="RU365087"/>
    </source>
</evidence>
<feature type="transmembrane region" description="Helical" evidence="11">
    <location>
        <begin position="54"/>
        <end position="77"/>
    </location>
</feature>
<dbReference type="PANTHER" id="PTHR34182:SF1">
    <property type="entry name" value="PROTEIN-EXPORT MEMBRANE PROTEIN SECG"/>
    <property type="match status" value="1"/>
</dbReference>
<dbReference type="GO" id="GO:0009306">
    <property type="term" value="P:protein secretion"/>
    <property type="evidence" value="ECO:0007669"/>
    <property type="project" value="UniProtKB-UniRule"/>
</dbReference>
<keyword evidence="10 11" id="KW-0472">Membrane</keyword>
<evidence type="ECO:0000256" key="6">
    <source>
        <dbReference type="ARBA" id="ARBA00022692"/>
    </source>
</evidence>
<gene>
    <name evidence="13" type="primary">secG</name>
    <name evidence="13" type="ORF">E9531_01840</name>
</gene>
<evidence type="ECO:0000256" key="3">
    <source>
        <dbReference type="ARBA" id="ARBA00017876"/>
    </source>
</evidence>
<evidence type="ECO:0000256" key="8">
    <source>
        <dbReference type="ARBA" id="ARBA00022989"/>
    </source>
</evidence>
<comment type="similarity">
    <text evidence="2 11">Belongs to the SecG family.</text>
</comment>
<dbReference type="Pfam" id="PF03840">
    <property type="entry name" value="SecG"/>
    <property type="match status" value="1"/>
</dbReference>
<dbReference type="AlphaFoldDB" id="A0A4S8FCH1"/>
<name>A0A4S8FCH1_9BURK</name>
<evidence type="ECO:0000313" key="14">
    <source>
        <dbReference type="Proteomes" id="UP000308917"/>
    </source>
</evidence>
<dbReference type="PRINTS" id="PR01651">
    <property type="entry name" value="SECGEXPORT"/>
</dbReference>
<organism evidence="13 14">
    <name type="scientific">Lampropedia puyangensis</name>
    <dbReference type="NCBI Taxonomy" id="1330072"/>
    <lineage>
        <taxon>Bacteria</taxon>
        <taxon>Pseudomonadati</taxon>
        <taxon>Pseudomonadota</taxon>
        <taxon>Betaproteobacteria</taxon>
        <taxon>Burkholderiales</taxon>
        <taxon>Comamonadaceae</taxon>
        <taxon>Lampropedia</taxon>
    </lineage>
</organism>
<evidence type="ECO:0000256" key="10">
    <source>
        <dbReference type="ARBA" id="ARBA00023136"/>
    </source>
</evidence>
<dbReference type="GO" id="GO:0043952">
    <property type="term" value="P:protein transport by the Sec complex"/>
    <property type="evidence" value="ECO:0007669"/>
    <property type="project" value="TreeGrafter"/>
</dbReference>
<keyword evidence="14" id="KW-1185">Reference proteome</keyword>
<accession>A0A4S8FCH1</accession>
<protein>
    <recommendedName>
        <fullName evidence="3 11">Protein-export membrane protein SecG</fullName>
    </recommendedName>
</protein>
<dbReference type="NCBIfam" id="TIGR00810">
    <property type="entry name" value="secG"/>
    <property type="match status" value="1"/>
</dbReference>
<evidence type="ECO:0000256" key="2">
    <source>
        <dbReference type="ARBA" id="ARBA00008445"/>
    </source>
</evidence>
<dbReference type="GO" id="GO:0065002">
    <property type="term" value="P:intracellular protein transmembrane transport"/>
    <property type="evidence" value="ECO:0007669"/>
    <property type="project" value="TreeGrafter"/>
</dbReference>
<keyword evidence="8 11" id="KW-1133">Transmembrane helix</keyword>
<evidence type="ECO:0000256" key="12">
    <source>
        <dbReference type="SAM" id="MobiDB-lite"/>
    </source>
</evidence>